<name>A0A433U489_ELYCH</name>
<organism evidence="2 3">
    <name type="scientific">Elysia chlorotica</name>
    <name type="common">Eastern emerald elysia</name>
    <name type="synonym">Sea slug</name>
    <dbReference type="NCBI Taxonomy" id="188477"/>
    <lineage>
        <taxon>Eukaryota</taxon>
        <taxon>Metazoa</taxon>
        <taxon>Spiralia</taxon>
        <taxon>Lophotrochozoa</taxon>
        <taxon>Mollusca</taxon>
        <taxon>Gastropoda</taxon>
        <taxon>Heterobranchia</taxon>
        <taxon>Euthyneura</taxon>
        <taxon>Panpulmonata</taxon>
        <taxon>Sacoglossa</taxon>
        <taxon>Placobranchoidea</taxon>
        <taxon>Plakobranchidae</taxon>
        <taxon>Elysia</taxon>
    </lineage>
</organism>
<keyword evidence="1" id="KW-0732">Signal</keyword>
<keyword evidence="3" id="KW-1185">Reference proteome</keyword>
<accession>A0A433U489</accession>
<evidence type="ECO:0000313" key="3">
    <source>
        <dbReference type="Proteomes" id="UP000271974"/>
    </source>
</evidence>
<comment type="caution">
    <text evidence="2">The sequence shown here is derived from an EMBL/GenBank/DDBJ whole genome shotgun (WGS) entry which is preliminary data.</text>
</comment>
<protein>
    <submittedName>
        <fullName evidence="2">Uncharacterized protein</fullName>
    </submittedName>
</protein>
<feature type="signal peptide" evidence="1">
    <location>
        <begin position="1"/>
        <end position="24"/>
    </location>
</feature>
<feature type="chain" id="PRO_5019251414" evidence="1">
    <location>
        <begin position="25"/>
        <end position="148"/>
    </location>
</feature>
<dbReference type="EMBL" id="RQTK01000077">
    <property type="protein sequence ID" value="RUS88623.1"/>
    <property type="molecule type" value="Genomic_DNA"/>
</dbReference>
<dbReference type="OrthoDB" id="6141761at2759"/>
<dbReference type="AlphaFoldDB" id="A0A433U489"/>
<reference evidence="2 3" key="1">
    <citation type="submission" date="2019-01" db="EMBL/GenBank/DDBJ databases">
        <title>A draft genome assembly of the solar-powered sea slug Elysia chlorotica.</title>
        <authorList>
            <person name="Cai H."/>
            <person name="Li Q."/>
            <person name="Fang X."/>
            <person name="Li J."/>
            <person name="Curtis N.E."/>
            <person name="Altenburger A."/>
            <person name="Shibata T."/>
            <person name="Feng M."/>
            <person name="Maeda T."/>
            <person name="Schwartz J.A."/>
            <person name="Shigenobu S."/>
            <person name="Lundholm N."/>
            <person name="Nishiyama T."/>
            <person name="Yang H."/>
            <person name="Hasebe M."/>
            <person name="Li S."/>
            <person name="Pierce S.K."/>
            <person name="Wang J."/>
        </authorList>
    </citation>
    <scope>NUCLEOTIDE SEQUENCE [LARGE SCALE GENOMIC DNA]</scope>
    <source>
        <strain evidence="2">EC2010</strain>
        <tissue evidence="2">Whole organism of an adult</tissue>
    </source>
</reference>
<evidence type="ECO:0000313" key="2">
    <source>
        <dbReference type="EMBL" id="RUS88623.1"/>
    </source>
</evidence>
<dbReference type="Proteomes" id="UP000271974">
    <property type="component" value="Unassembled WGS sequence"/>
</dbReference>
<evidence type="ECO:0000256" key="1">
    <source>
        <dbReference type="SAM" id="SignalP"/>
    </source>
</evidence>
<gene>
    <name evidence="2" type="ORF">EGW08_003582</name>
</gene>
<sequence>MAHKPQHFWLAVAAVVVLVAVSMGGSSSSSDDDDDKPTNYTCSAGAACDVDSDAPFAYLEGSLYCCREDDIISFTVNLDLPAPAEVQGNITEAGNMTLSEQVQQGFNCTCLDLGDQNLKEKIREAFGDIKDKVGERWDDAKDWLSDTF</sequence>
<proteinExistence type="predicted"/>